<comment type="caution">
    <text evidence="2">The sequence shown here is derived from an EMBL/GenBank/DDBJ whole genome shotgun (WGS) entry which is preliminary data.</text>
</comment>
<evidence type="ECO:0000256" key="1">
    <source>
        <dbReference type="SAM" id="SignalP"/>
    </source>
</evidence>
<dbReference type="EMBL" id="JACHGI010000006">
    <property type="protein sequence ID" value="MBB6467558.1"/>
    <property type="molecule type" value="Genomic_DNA"/>
</dbReference>
<gene>
    <name evidence="2" type="ORF">HNQ96_003439</name>
</gene>
<protein>
    <submittedName>
        <fullName evidence="2">Uncharacterized protein</fullName>
    </submittedName>
</protein>
<organism evidence="2 3">
    <name type="scientific">Aminobacter carboxidus</name>
    <dbReference type="NCBI Taxonomy" id="376165"/>
    <lineage>
        <taxon>Bacteria</taxon>
        <taxon>Pseudomonadati</taxon>
        <taxon>Pseudomonadota</taxon>
        <taxon>Alphaproteobacteria</taxon>
        <taxon>Hyphomicrobiales</taxon>
        <taxon>Phyllobacteriaceae</taxon>
        <taxon>Aminobacter</taxon>
    </lineage>
</organism>
<dbReference type="Proteomes" id="UP000532373">
    <property type="component" value="Unassembled WGS sequence"/>
</dbReference>
<name>A0A8E2BD36_9HYPH</name>
<proteinExistence type="predicted"/>
<feature type="signal peptide" evidence="1">
    <location>
        <begin position="1"/>
        <end position="26"/>
    </location>
</feature>
<evidence type="ECO:0000313" key="3">
    <source>
        <dbReference type="Proteomes" id="UP000532373"/>
    </source>
</evidence>
<dbReference type="AlphaFoldDB" id="A0A8E2BD36"/>
<sequence>MLKKYLTPAVKYLAAAVLVAMCVAFAFQPTLQLVWNSSPVVAIDSVVGTVEVVATSTGRSVHGPSYRYGVRVGDRLVFLQDWQIRRRGSTVVLRRINHENGTADYQLN</sequence>
<accession>A0A8E2BD36</accession>
<dbReference type="RefSeq" id="WP_184769955.1">
    <property type="nucleotide sequence ID" value="NZ_JACHGI010000006.1"/>
</dbReference>
<keyword evidence="1" id="KW-0732">Signal</keyword>
<reference evidence="2 3" key="1">
    <citation type="submission" date="2020-08" db="EMBL/GenBank/DDBJ databases">
        <title>Genomic Encyclopedia of Type Strains, Phase IV (KMG-IV): sequencing the most valuable type-strain genomes for metagenomic binning, comparative biology and taxonomic classification.</title>
        <authorList>
            <person name="Goeker M."/>
        </authorList>
    </citation>
    <scope>NUCLEOTIDE SEQUENCE [LARGE SCALE GENOMIC DNA]</scope>
    <source>
        <strain evidence="2 3">DSM 17454</strain>
    </source>
</reference>
<feature type="chain" id="PRO_5034718630" evidence="1">
    <location>
        <begin position="27"/>
        <end position="108"/>
    </location>
</feature>
<evidence type="ECO:0000313" key="2">
    <source>
        <dbReference type="EMBL" id="MBB6467558.1"/>
    </source>
</evidence>